<keyword evidence="6" id="KW-0411">Iron-sulfur</keyword>
<name>A0A418WE79_9PROT</name>
<proteinExistence type="predicted"/>
<evidence type="ECO:0000256" key="2">
    <source>
        <dbReference type="ARBA" id="ARBA00022617"/>
    </source>
</evidence>
<keyword evidence="5" id="KW-0408">Iron</keyword>
<dbReference type="RefSeq" id="WP_119778885.1">
    <property type="nucleotide sequence ID" value="NZ_QYUK01000011.1"/>
</dbReference>
<dbReference type="InterPro" id="IPR045854">
    <property type="entry name" value="NO2/SO3_Rdtase_4Fe4S_sf"/>
</dbReference>
<dbReference type="Gene3D" id="3.90.480.10">
    <property type="entry name" value="Sulfite Reductase Hemoprotein,Domain 2"/>
    <property type="match status" value="1"/>
</dbReference>
<sequence>MTATLVKGWCPSLGTPMESGDGWIVRVKPPGSRLSAGDVRALAGAAAGNGLVDLTGRSNIQFRGFRREAIADFASLVVARGLGVAAVAVEQIRSVMVAPLAGERALSVAKAIEAGLAADPVFQALPPKFGFAVTGDGGLPIALDTADVTVDLDSNTIVIPAKAGIHSGAARDVTMDPGLRRDDGSEVALRLARAFLREAPPARRMRQVDANRVFAFAGLEPAPNDTKRAIPAIGALPDHGAVVVGLPFGQITVRDLARLADLAGDSMLHLCPWRAIAIRGDVPALIEGARRLGLVTDAADPRLRIVACTGKPGCPNGSVPTRADAAWAAHMDLVPAGATLHLSGCPKGCAHPNPATAVLTGRGGLYDLILGGRADGAPLATGLSMEEAGDLLTSLLESRVL</sequence>
<feature type="domain" description="Nitrite/Sulfite reductase ferredoxin-like" evidence="7">
    <location>
        <begin position="16"/>
        <end position="73"/>
    </location>
</feature>
<evidence type="ECO:0000313" key="8">
    <source>
        <dbReference type="EMBL" id="RJF88249.1"/>
    </source>
</evidence>
<dbReference type="EMBL" id="QYUK01000011">
    <property type="protein sequence ID" value="RJF88249.1"/>
    <property type="molecule type" value="Genomic_DNA"/>
</dbReference>
<dbReference type="PANTHER" id="PTHR32439:SF9">
    <property type="entry name" value="BLR3264 PROTEIN"/>
    <property type="match status" value="1"/>
</dbReference>
<dbReference type="PANTHER" id="PTHR32439">
    <property type="entry name" value="FERREDOXIN--NITRITE REDUCTASE, CHLOROPLASTIC"/>
    <property type="match status" value="1"/>
</dbReference>
<dbReference type="Proteomes" id="UP000284605">
    <property type="component" value="Unassembled WGS sequence"/>
</dbReference>
<organism evidence="8 9">
    <name type="scientific">Oleomonas cavernae</name>
    <dbReference type="NCBI Taxonomy" id="2320859"/>
    <lineage>
        <taxon>Bacteria</taxon>
        <taxon>Pseudomonadati</taxon>
        <taxon>Pseudomonadota</taxon>
        <taxon>Alphaproteobacteria</taxon>
        <taxon>Acetobacterales</taxon>
        <taxon>Acetobacteraceae</taxon>
        <taxon>Oleomonas</taxon>
    </lineage>
</organism>
<dbReference type="GO" id="GO:0046872">
    <property type="term" value="F:metal ion binding"/>
    <property type="evidence" value="ECO:0007669"/>
    <property type="project" value="UniProtKB-KW"/>
</dbReference>
<gene>
    <name evidence="8" type="ORF">D3874_15530</name>
</gene>
<dbReference type="GO" id="GO:0051539">
    <property type="term" value="F:4 iron, 4 sulfur cluster binding"/>
    <property type="evidence" value="ECO:0007669"/>
    <property type="project" value="UniProtKB-KW"/>
</dbReference>
<keyword evidence="2" id="KW-0349">Heme</keyword>
<dbReference type="SUPFAM" id="SSF55124">
    <property type="entry name" value="Nitrite/Sulfite reductase N-terminal domain-like"/>
    <property type="match status" value="2"/>
</dbReference>
<dbReference type="GO" id="GO:0016491">
    <property type="term" value="F:oxidoreductase activity"/>
    <property type="evidence" value="ECO:0007669"/>
    <property type="project" value="UniProtKB-KW"/>
</dbReference>
<reference evidence="8 9" key="1">
    <citation type="submission" date="2018-09" db="EMBL/GenBank/DDBJ databases">
        <authorList>
            <person name="Zhu H."/>
        </authorList>
    </citation>
    <scope>NUCLEOTIDE SEQUENCE [LARGE SCALE GENOMIC DNA]</scope>
    <source>
        <strain evidence="8 9">K1W22B-8</strain>
    </source>
</reference>
<evidence type="ECO:0000256" key="3">
    <source>
        <dbReference type="ARBA" id="ARBA00022723"/>
    </source>
</evidence>
<keyword evidence="9" id="KW-1185">Reference proteome</keyword>
<evidence type="ECO:0000256" key="5">
    <source>
        <dbReference type="ARBA" id="ARBA00023004"/>
    </source>
</evidence>
<evidence type="ECO:0000313" key="9">
    <source>
        <dbReference type="Proteomes" id="UP000284605"/>
    </source>
</evidence>
<accession>A0A418WE79</accession>
<dbReference type="AlphaFoldDB" id="A0A418WE79"/>
<dbReference type="OrthoDB" id="7459360at2"/>
<dbReference type="InterPro" id="IPR036136">
    <property type="entry name" value="Nit/Sulf_reduc_fer-like_dom_sf"/>
</dbReference>
<keyword evidence="4" id="KW-0560">Oxidoreductase</keyword>
<dbReference type="InterPro" id="IPR005117">
    <property type="entry name" value="NiRdtase/SiRdtase_haem-b_fer"/>
</dbReference>
<keyword evidence="1" id="KW-0004">4Fe-4S</keyword>
<dbReference type="InterPro" id="IPR051329">
    <property type="entry name" value="NIR_SIR_4Fe-4S"/>
</dbReference>
<evidence type="ECO:0000256" key="1">
    <source>
        <dbReference type="ARBA" id="ARBA00022485"/>
    </source>
</evidence>
<evidence type="ECO:0000259" key="7">
    <source>
        <dbReference type="Pfam" id="PF03460"/>
    </source>
</evidence>
<dbReference type="SUPFAM" id="SSF56014">
    <property type="entry name" value="Nitrite and sulphite reductase 4Fe-4S domain-like"/>
    <property type="match status" value="1"/>
</dbReference>
<evidence type="ECO:0000256" key="6">
    <source>
        <dbReference type="ARBA" id="ARBA00023014"/>
    </source>
</evidence>
<comment type="caution">
    <text evidence="8">The sequence shown here is derived from an EMBL/GenBank/DDBJ whole genome shotgun (WGS) entry which is preliminary data.</text>
</comment>
<protein>
    <submittedName>
        <fullName evidence="8">Precorrin-3B synthase</fullName>
    </submittedName>
</protein>
<keyword evidence="3" id="KW-0479">Metal-binding</keyword>
<evidence type="ECO:0000256" key="4">
    <source>
        <dbReference type="ARBA" id="ARBA00023002"/>
    </source>
</evidence>
<dbReference type="Gene3D" id="3.30.413.10">
    <property type="entry name" value="Sulfite Reductase Hemoprotein, domain 1"/>
    <property type="match status" value="2"/>
</dbReference>
<dbReference type="Pfam" id="PF03460">
    <property type="entry name" value="NIR_SIR_ferr"/>
    <property type="match status" value="1"/>
</dbReference>